<comment type="caution">
    <text evidence="2">The sequence shown here is derived from an EMBL/GenBank/DDBJ whole genome shotgun (WGS) entry which is preliminary data.</text>
</comment>
<evidence type="ECO:0000256" key="1">
    <source>
        <dbReference type="SAM" id="Phobius"/>
    </source>
</evidence>
<sequence length="229" mass="26275">MIEWISSWLQNIILIVLLATFVDLLLPNSDLQKYSKMVLGLLIMLTILSPLLDLFSNQFSVTTLLQQLDQKAYSKEDSVITMEGFNQSNQIPDTYQKNLVDNVEKIMKEYLKEQLEKRFNITVFDVNLEASIVNEVWTIQQVRLSIVEGQGKSEQNNKSNQNDAPNEIENVKAVSIEIEPSKNLTQSGLLESEKSIHSIENKQVNEIIAFIQKEWGLQKEQILINFNSD</sequence>
<accession>A0A135L2N6</accession>
<dbReference type="STRING" id="1413211.U473_04090"/>
<dbReference type="EMBL" id="LSKU01000001">
    <property type="protein sequence ID" value="KXG43284.1"/>
    <property type="molecule type" value="Genomic_DNA"/>
</dbReference>
<keyword evidence="1" id="KW-0812">Transmembrane</keyword>
<dbReference type="RefSeq" id="WP_068723601.1">
    <property type="nucleotide sequence ID" value="NZ_LSKU01000001.1"/>
</dbReference>
<protein>
    <recommendedName>
        <fullName evidence="4">Stage III sporulation protein AF</fullName>
    </recommendedName>
</protein>
<evidence type="ECO:0000313" key="3">
    <source>
        <dbReference type="Proteomes" id="UP000070352"/>
    </source>
</evidence>
<evidence type="ECO:0000313" key="2">
    <source>
        <dbReference type="EMBL" id="KXG43284.1"/>
    </source>
</evidence>
<proteinExistence type="predicted"/>
<keyword evidence="3" id="KW-1185">Reference proteome</keyword>
<feature type="transmembrane region" description="Helical" evidence="1">
    <location>
        <begin position="38"/>
        <end position="56"/>
    </location>
</feature>
<keyword evidence="1" id="KW-0472">Membrane</keyword>
<organism evidence="2 3">
    <name type="scientific">Tepidibacillus decaturensis</name>
    <dbReference type="NCBI Taxonomy" id="1413211"/>
    <lineage>
        <taxon>Bacteria</taxon>
        <taxon>Bacillati</taxon>
        <taxon>Bacillota</taxon>
        <taxon>Bacilli</taxon>
        <taxon>Bacillales</taxon>
        <taxon>Bacillaceae</taxon>
        <taxon>Tepidibacillus</taxon>
    </lineage>
</organism>
<keyword evidence="1" id="KW-1133">Transmembrane helix</keyword>
<evidence type="ECO:0008006" key="4">
    <source>
        <dbReference type="Google" id="ProtNLM"/>
    </source>
</evidence>
<feature type="transmembrane region" description="Helical" evidence="1">
    <location>
        <begin position="6"/>
        <end position="26"/>
    </location>
</feature>
<dbReference type="Pfam" id="PF09581">
    <property type="entry name" value="Spore_III_AF"/>
    <property type="match status" value="1"/>
</dbReference>
<dbReference type="OrthoDB" id="2375554at2"/>
<dbReference type="InterPro" id="IPR014245">
    <property type="entry name" value="Spore_III_AF"/>
</dbReference>
<name>A0A135L2N6_9BACI</name>
<dbReference type="Proteomes" id="UP000070352">
    <property type="component" value="Unassembled WGS sequence"/>
</dbReference>
<gene>
    <name evidence="2" type="ORF">U473_04090</name>
</gene>
<reference evidence="2 3" key="1">
    <citation type="submission" date="2016-02" db="EMBL/GenBank/DDBJ databases">
        <title>Draft Genome for Tepidibacillus decaturensis nov. sp. Strain Z9, an Anaerobic, Moderately Thermophilic and Heterotrophic Bacterium from Deep Subsurface of the Illinois Basin, USA.</title>
        <authorList>
            <person name="Dong Y."/>
            <person name="Chang J.Y."/>
            <person name="Sanford R."/>
            <person name="Fouke B.W."/>
        </authorList>
    </citation>
    <scope>NUCLEOTIDE SEQUENCE [LARGE SCALE GENOMIC DNA]</scope>
    <source>
        <strain evidence="2 3">Z9</strain>
    </source>
</reference>
<dbReference type="NCBIfam" id="TIGR02896">
    <property type="entry name" value="spore_III_AF"/>
    <property type="match status" value="1"/>
</dbReference>
<dbReference type="AlphaFoldDB" id="A0A135L2N6"/>